<dbReference type="PANTHER" id="PTHR12725:SF117">
    <property type="entry name" value="HALOACID DEHALOGENASE-LIKE HYDROLASE"/>
    <property type="match status" value="1"/>
</dbReference>
<organism evidence="1 2">
    <name type="scientific">Leekyejoonella antrihumi</name>
    <dbReference type="NCBI Taxonomy" id="1660198"/>
    <lineage>
        <taxon>Bacteria</taxon>
        <taxon>Bacillati</taxon>
        <taxon>Actinomycetota</taxon>
        <taxon>Actinomycetes</taxon>
        <taxon>Micrococcales</taxon>
        <taxon>Dermacoccaceae</taxon>
        <taxon>Leekyejoonella</taxon>
    </lineage>
</organism>
<dbReference type="InterPro" id="IPR036412">
    <property type="entry name" value="HAD-like_sf"/>
</dbReference>
<sequence>MTTDLAERFRDVDAWVFDLDNTLYPAGTSLGQQINDGIRSVVAQHFGVDIADAAQIQRALRDVHGTTLRGMMTEHGIEPETFLAFEAKMDYSVLAPDPSLARVIRALPGRRIIFTNGSRVHAERVLERVGMVGMFDDIFDILAGELIPKPMPEAYDRFVTELGVAPARAVMFEDLLVNLEIPRRLGMSTVLVGSAVAPVVDLEHQDNAYDYATDDLAGFLRRIVEVR</sequence>
<name>A0A563DVT2_9MICO</name>
<evidence type="ECO:0000313" key="2">
    <source>
        <dbReference type="Proteomes" id="UP000320244"/>
    </source>
</evidence>
<keyword evidence="2" id="KW-1185">Reference proteome</keyword>
<dbReference type="SUPFAM" id="SSF56784">
    <property type="entry name" value="HAD-like"/>
    <property type="match status" value="1"/>
</dbReference>
<protein>
    <submittedName>
        <fullName evidence="1">Pyrimidine 5'-nucleotidase</fullName>
    </submittedName>
</protein>
<reference evidence="1 2" key="2">
    <citation type="submission" date="2019-08" db="EMBL/GenBank/DDBJ databases">
        <title>Jejuicoccus antrihumi gen. nov., sp. nov., a new member of the family Dermacoccaceae isolated from a cave.</title>
        <authorList>
            <person name="Schumann P."/>
            <person name="Kim I.S."/>
        </authorList>
    </citation>
    <scope>NUCLEOTIDE SEQUENCE [LARGE SCALE GENOMIC DNA]</scope>
    <source>
        <strain evidence="1 2">C5-26</strain>
    </source>
</reference>
<dbReference type="InterPro" id="IPR006439">
    <property type="entry name" value="HAD-SF_hydro_IA"/>
</dbReference>
<dbReference type="InterPro" id="IPR010237">
    <property type="entry name" value="Pyr-5-nucltdase"/>
</dbReference>
<dbReference type="SFLD" id="SFLDG01132">
    <property type="entry name" value="C1.5.3:_5'-Nucleotidase_Like"/>
    <property type="match status" value="1"/>
</dbReference>
<comment type="caution">
    <text evidence="1">The sequence shown here is derived from an EMBL/GenBank/DDBJ whole genome shotgun (WGS) entry which is preliminary data.</text>
</comment>
<evidence type="ECO:0000313" key="1">
    <source>
        <dbReference type="EMBL" id="TWP34380.1"/>
    </source>
</evidence>
<dbReference type="NCBIfam" id="TIGR01993">
    <property type="entry name" value="Pyr-5-nucltdase"/>
    <property type="match status" value="1"/>
</dbReference>
<dbReference type="PANTHER" id="PTHR12725">
    <property type="entry name" value="HALOACID DEHALOGENASE-LIKE HYDROLASE"/>
    <property type="match status" value="1"/>
</dbReference>
<gene>
    <name evidence="1" type="ORF">FGL98_17530</name>
</gene>
<dbReference type="Gene3D" id="1.10.150.450">
    <property type="match status" value="1"/>
</dbReference>
<dbReference type="SFLD" id="SFLDS00003">
    <property type="entry name" value="Haloacid_Dehalogenase"/>
    <property type="match status" value="1"/>
</dbReference>
<dbReference type="OrthoDB" id="9810501at2"/>
<dbReference type="EMBL" id="VCQV01000028">
    <property type="protein sequence ID" value="TWP34380.1"/>
    <property type="molecule type" value="Genomic_DNA"/>
</dbReference>
<dbReference type="RefSeq" id="WP_146318839.1">
    <property type="nucleotide sequence ID" value="NZ_VCQV01000028.1"/>
</dbReference>
<dbReference type="Gene3D" id="3.40.50.1000">
    <property type="entry name" value="HAD superfamily/HAD-like"/>
    <property type="match status" value="1"/>
</dbReference>
<accession>A0A563DVT2</accession>
<dbReference type="InterPro" id="IPR023214">
    <property type="entry name" value="HAD_sf"/>
</dbReference>
<proteinExistence type="predicted"/>
<dbReference type="NCBIfam" id="TIGR01509">
    <property type="entry name" value="HAD-SF-IA-v3"/>
    <property type="match status" value="1"/>
</dbReference>
<dbReference type="Proteomes" id="UP000320244">
    <property type="component" value="Unassembled WGS sequence"/>
</dbReference>
<dbReference type="AlphaFoldDB" id="A0A563DVT2"/>
<reference evidence="1 2" key="1">
    <citation type="submission" date="2019-05" db="EMBL/GenBank/DDBJ databases">
        <authorList>
            <person name="Lee S.D."/>
        </authorList>
    </citation>
    <scope>NUCLEOTIDE SEQUENCE [LARGE SCALE GENOMIC DNA]</scope>
    <source>
        <strain evidence="1 2">C5-26</strain>
    </source>
</reference>
<dbReference type="SFLD" id="SFLDG01129">
    <property type="entry name" value="C1.5:_HAD__Beta-PGM__Phosphata"/>
    <property type="match status" value="1"/>
</dbReference>
<dbReference type="Pfam" id="PF00702">
    <property type="entry name" value="Hydrolase"/>
    <property type="match status" value="1"/>
</dbReference>